<dbReference type="GO" id="GO:0000155">
    <property type="term" value="F:phosphorelay sensor kinase activity"/>
    <property type="evidence" value="ECO:0007669"/>
    <property type="project" value="TreeGrafter"/>
</dbReference>
<evidence type="ECO:0000256" key="4">
    <source>
        <dbReference type="ARBA" id="ARBA00022475"/>
    </source>
</evidence>
<comment type="subcellular location">
    <subcellularLocation>
        <location evidence="2">Cell membrane</location>
        <topology evidence="2">Multi-pass membrane protein</topology>
    </subcellularLocation>
</comment>
<keyword evidence="10 11" id="KW-0472">Membrane</keyword>
<dbReference type="InterPro" id="IPR005467">
    <property type="entry name" value="His_kinase_dom"/>
</dbReference>
<comment type="catalytic activity">
    <reaction evidence="1">
        <text>ATP + protein L-histidine = ADP + protein N-phospho-L-histidine.</text>
        <dbReference type="EC" id="2.7.13.3"/>
    </reaction>
</comment>
<keyword evidence="4" id="KW-1003">Cell membrane</keyword>
<dbReference type="Gene3D" id="3.30.565.10">
    <property type="entry name" value="Histidine kinase-like ATPase, C-terminal domain"/>
    <property type="match status" value="1"/>
</dbReference>
<keyword evidence="7 13" id="KW-0418">Kinase</keyword>
<feature type="domain" description="Histidine kinase" evidence="12">
    <location>
        <begin position="119"/>
        <end position="320"/>
    </location>
</feature>
<evidence type="ECO:0000256" key="8">
    <source>
        <dbReference type="ARBA" id="ARBA00022989"/>
    </source>
</evidence>
<dbReference type="PANTHER" id="PTHR45453:SF2">
    <property type="entry name" value="HISTIDINE KINASE"/>
    <property type="match status" value="1"/>
</dbReference>
<evidence type="ECO:0000256" key="9">
    <source>
        <dbReference type="ARBA" id="ARBA00023012"/>
    </source>
</evidence>
<proteinExistence type="predicted"/>
<dbReference type="InterPro" id="IPR036890">
    <property type="entry name" value="HATPase_C_sf"/>
</dbReference>
<keyword evidence="9" id="KW-0902">Two-component regulatory system</keyword>
<dbReference type="GO" id="GO:0016036">
    <property type="term" value="P:cellular response to phosphate starvation"/>
    <property type="evidence" value="ECO:0007669"/>
    <property type="project" value="TreeGrafter"/>
</dbReference>
<evidence type="ECO:0000256" key="6">
    <source>
        <dbReference type="ARBA" id="ARBA00022692"/>
    </source>
</evidence>
<dbReference type="PRINTS" id="PR00344">
    <property type="entry name" value="BCTRLSENSOR"/>
</dbReference>
<dbReference type="AlphaFoldDB" id="A0A414CIY8"/>
<evidence type="ECO:0000256" key="1">
    <source>
        <dbReference type="ARBA" id="ARBA00000085"/>
    </source>
</evidence>
<evidence type="ECO:0000256" key="5">
    <source>
        <dbReference type="ARBA" id="ARBA00022679"/>
    </source>
</evidence>
<dbReference type="GO" id="GO:0004721">
    <property type="term" value="F:phosphoprotein phosphatase activity"/>
    <property type="evidence" value="ECO:0007669"/>
    <property type="project" value="TreeGrafter"/>
</dbReference>
<gene>
    <name evidence="13" type="ORF">DW820_06525</name>
</gene>
<evidence type="ECO:0000256" key="2">
    <source>
        <dbReference type="ARBA" id="ARBA00004651"/>
    </source>
</evidence>
<feature type="transmembrane region" description="Helical" evidence="11">
    <location>
        <begin position="42"/>
        <end position="60"/>
    </location>
</feature>
<accession>A0A414CIY8</accession>
<feature type="transmembrane region" description="Helical" evidence="11">
    <location>
        <begin position="18"/>
        <end position="36"/>
    </location>
</feature>
<evidence type="ECO:0000256" key="7">
    <source>
        <dbReference type="ARBA" id="ARBA00022777"/>
    </source>
</evidence>
<evidence type="ECO:0000259" key="12">
    <source>
        <dbReference type="PROSITE" id="PS50109"/>
    </source>
</evidence>
<keyword evidence="8 11" id="KW-1133">Transmembrane helix</keyword>
<dbReference type="Proteomes" id="UP000285773">
    <property type="component" value="Unassembled WGS sequence"/>
</dbReference>
<dbReference type="InterPro" id="IPR003594">
    <property type="entry name" value="HATPase_dom"/>
</dbReference>
<dbReference type="SMART" id="SM00387">
    <property type="entry name" value="HATPase_c"/>
    <property type="match status" value="1"/>
</dbReference>
<name>A0A414CIY8_STRPA</name>
<dbReference type="InterPro" id="IPR050351">
    <property type="entry name" value="BphY/WalK/GraS-like"/>
</dbReference>
<evidence type="ECO:0000313" key="13">
    <source>
        <dbReference type="EMBL" id="RHC94985.1"/>
    </source>
</evidence>
<keyword evidence="6 11" id="KW-0812">Transmembrane</keyword>
<dbReference type="PANTHER" id="PTHR45453">
    <property type="entry name" value="PHOSPHATE REGULON SENSOR PROTEIN PHOR"/>
    <property type="match status" value="1"/>
</dbReference>
<evidence type="ECO:0000256" key="11">
    <source>
        <dbReference type="SAM" id="Phobius"/>
    </source>
</evidence>
<reference evidence="13 14" key="1">
    <citation type="submission" date="2018-08" db="EMBL/GenBank/DDBJ databases">
        <title>A genome reference for cultivated species of the human gut microbiota.</title>
        <authorList>
            <person name="Zou Y."/>
            <person name="Xue W."/>
            <person name="Luo G."/>
        </authorList>
    </citation>
    <scope>NUCLEOTIDE SEQUENCE [LARGE SCALE GENOMIC DNA]</scope>
    <source>
        <strain evidence="13 14">AM33-3BH</strain>
    </source>
</reference>
<protein>
    <recommendedName>
        <fullName evidence="3">histidine kinase</fullName>
        <ecNumber evidence="3">2.7.13.3</ecNumber>
    </recommendedName>
</protein>
<dbReference type="EMBL" id="QSIO01000002">
    <property type="protein sequence ID" value="RHC94985.1"/>
    <property type="molecule type" value="Genomic_DNA"/>
</dbReference>
<dbReference type="GO" id="GO:0005886">
    <property type="term" value="C:plasma membrane"/>
    <property type="evidence" value="ECO:0007669"/>
    <property type="project" value="UniProtKB-SubCell"/>
</dbReference>
<dbReference type="InterPro" id="IPR004358">
    <property type="entry name" value="Sig_transdc_His_kin-like_C"/>
</dbReference>
<evidence type="ECO:0000313" key="14">
    <source>
        <dbReference type="Proteomes" id="UP000285773"/>
    </source>
</evidence>
<evidence type="ECO:0000256" key="10">
    <source>
        <dbReference type="ARBA" id="ARBA00023136"/>
    </source>
</evidence>
<dbReference type="EC" id="2.7.13.3" evidence="3"/>
<sequence>MNKFGTIFWQYVVSRRRLLYLLVIFLMVDLVFAYLFPETGTVFLYATLVLGFFALCVLIWDCAITFQDYRKVALYEEIEVASPLEHLLYEKYTEEKQARLEEGKTAQAKFNDLMDYYTLWVHQIKTPIAASQLLVQDVETPIVKQQMEQELFKIDSYANLVLQYLRLESFHDDLVLKRVSVEDMVKEVVRKYALFFIQKNLTVDLHDLDQEVITDRKWLLVIIEQLLSNSLKYTSTGGIEIYFKDQALYIKDSGIGIKNSDVLRVFERGFSGYNGHLTQQSSGLGLYLSKKIAEQLGHRITLHSEVGQGTTVAIRFEEKKLMMD</sequence>
<evidence type="ECO:0000256" key="3">
    <source>
        <dbReference type="ARBA" id="ARBA00012438"/>
    </source>
</evidence>
<dbReference type="SUPFAM" id="SSF55874">
    <property type="entry name" value="ATPase domain of HSP90 chaperone/DNA topoisomerase II/histidine kinase"/>
    <property type="match status" value="1"/>
</dbReference>
<keyword evidence="5" id="KW-0808">Transferase</keyword>
<dbReference type="RefSeq" id="WP_118095790.1">
    <property type="nucleotide sequence ID" value="NZ_QSIO01000002.1"/>
</dbReference>
<organism evidence="13 14">
    <name type="scientific">Streptococcus parasanguinis</name>
    <dbReference type="NCBI Taxonomy" id="1318"/>
    <lineage>
        <taxon>Bacteria</taxon>
        <taxon>Bacillati</taxon>
        <taxon>Bacillota</taxon>
        <taxon>Bacilli</taxon>
        <taxon>Lactobacillales</taxon>
        <taxon>Streptococcaceae</taxon>
        <taxon>Streptococcus</taxon>
    </lineage>
</organism>
<dbReference type="Pfam" id="PF02518">
    <property type="entry name" value="HATPase_c"/>
    <property type="match status" value="1"/>
</dbReference>
<dbReference type="PROSITE" id="PS50109">
    <property type="entry name" value="HIS_KIN"/>
    <property type="match status" value="1"/>
</dbReference>
<comment type="caution">
    <text evidence="13">The sequence shown here is derived from an EMBL/GenBank/DDBJ whole genome shotgun (WGS) entry which is preliminary data.</text>
</comment>